<dbReference type="Gene3D" id="3.90.550.10">
    <property type="entry name" value="Spore Coat Polysaccharide Biosynthesis Protein SpsA, Chain A"/>
    <property type="match status" value="1"/>
</dbReference>
<dbReference type="InterPro" id="IPR001173">
    <property type="entry name" value="Glyco_trans_2-like"/>
</dbReference>
<dbReference type="InterPro" id="IPR029044">
    <property type="entry name" value="Nucleotide-diphossugar_trans"/>
</dbReference>
<name>A0A087A7C3_9BIFI</name>
<dbReference type="PANTHER" id="PTHR22916:SF3">
    <property type="entry name" value="UDP-GLCNAC:BETAGAL BETA-1,3-N-ACETYLGLUCOSAMINYLTRANSFERASE-LIKE PROTEIN 1"/>
    <property type="match status" value="1"/>
</dbReference>
<dbReference type="STRING" id="1437609.BCAL_0932"/>
<evidence type="ECO:0000259" key="1">
    <source>
        <dbReference type="Pfam" id="PF00535"/>
    </source>
</evidence>
<dbReference type="AlphaFoldDB" id="A0A087A7C3"/>
<dbReference type="EC" id="2.4.1.226" evidence="2"/>
<dbReference type="PANTHER" id="PTHR22916">
    <property type="entry name" value="GLYCOSYLTRANSFERASE"/>
    <property type="match status" value="1"/>
</dbReference>
<dbReference type="CDD" id="cd00761">
    <property type="entry name" value="Glyco_tranf_GTA_type"/>
    <property type="match status" value="1"/>
</dbReference>
<dbReference type="GO" id="GO:0050501">
    <property type="term" value="F:hyaluronan synthase activity"/>
    <property type="evidence" value="ECO:0007669"/>
    <property type="project" value="UniProtKB-EC"/>
</dbReference>
<dbReference type="SUPFAM" id="SSF53448">
    <property type="entry name" value="Nucleotide-diphospho-sugar transferases"/>
    <property type="match status" value="1"/>
</dbReference>
<proteinExistence type="predicted"/>
<dbReference type="Pfam" id="PF00535">
    <property type="entry name" value="Glycos_transf_2"/>
    <property type="match status" value="1"/>
</dbReference>
<sequence length="330" mass="37861">MIKGLLSVVVPVYNADKYIVSCINSILAQQVNMEILIIDDGSTDNSGDICRSLASDNQCVRYFKKQNGGVSSARNYGIEQSRGEFITFVDSDDSVCPYAYKTMLSLLLQDDSDIVCCGVNRVGNKAIQNTIIYNSDKPLKVSPNDAMYACLSQSFIGFTVYAKIFRISLFNDKPTVRFPLGTLMEEAYVLPYLFSRSHSISHTGEVGYRYYTRPYSYTTKPLSEECYAIFETVTRYKSILPKYYPGFDLTILFHWRVIQCINLYRTSLIQKCIIKNNVFIRVRREFWSIAWKALFSTNFSLKERLLLLETMSHMFLVRKFISSKVGKIVK</sequence>
<feature type="domain" description="Glycosyltransferase 2-like" evidence="1">
    <location>
        <begin position="7"/>
        <end position="133"/>
    </location>
</feature>
<reference evidence="2 3" key="1">
    <citation type="submission" date="2014-03" db="EMBL/GenBank/DDBJ databases">
        <title>Genomics of Bifidobacteria.</title>
        <authorList>
            <person name="Ventura M."/>
            <person name="Milani C."/>
            <person name="Lugli G.A."/>
        </authorList>
    </citation>
    <scope>NUCLEOTIDE SEQUENCE [LARGE SCALE GENOMIC DNA]</scope>
    <source>
        <strain evidence="2 3">DSM 23973</strain>
    </source>
</reference>
<keyword evidence="2" id="KW-0808">Transferase</keyword>
<organism evidence="2 3">
    <name type="scientific">Bifidobacterium callitrichos DSM 23973</name>
    <dbReference type="NCBI Taxonomy" id="1437609"/>
    <lineage>
        <taxon>Bacteria</taxon>
        <taxon>Bacillati</taxon>
        <taxon>Actinomycetota</taxon>
        <taxon>Actinomycetes</taxon>
        <taxon>Bifidobacteriales</taxon>
        <taxon>Bifidobacteriaceae</taxon>
        <taxon>Bifidobacterium</taxon>
    </lineage>
</organism>
<dbReference type="eggNOG" id="COG1215">
    <property type="taxonomic scope" value="Bacteria"/>
</dbReference>
<protein>
    <submittedName>
        <fullName evidence="2">Family 2 glycosyl transferase</fullName>
        <ecNumber evidence="2">2.4.1.212</ecNumber>
        <ecNumber evidence="2">2.4.1.226</ecNumber>
    </submittedName>
</protein>
<comment type="caution">
    <text evidence="2">The sequence shown here is derived from an EMBL/GenBank/DDBJ whole genome shotgun (WGS) entry which is preliminary data.</text>
</comment>
<dbReference type="Proteomes" id="UP000029072">
    <property type="component" value="Unassembled WGS sequence"/>
</dbReference>
<keyword evidence="2" id="KW-0328">Glycosyltransferase</keyword>
<dbReference type="GO" id="GO:0050510">
    <property type="term" value="F:N-acetylgalactosaminyl-proteoglycan 3-beta-glucuronosyltransferase activity"/>
    <property type="evidence" value="ECO:0007669"/>
    <property type="project" value="UniProtKB-EC"/>
</dbReference>
<evidence type="ECO:0000313" key="2">
    <source>
        <dbReference type="EMBL" id="KFI54673.1"/>
    </source>
</evidence>
<dbReference type="EC" id="2.4.1.212" evidence="2"/>
<dbReference type="OrthoDB" id="3171021at2"/>
<dbReference type="RefSeq" id="WP_081887274.1">
    <property type="nucleotide sequence ID" value="NZ_JDUV01000028.1"/>
</dbReference>
<evidence type="ECO:0000313" key="3">
    <source>
        <dbReference type="Proteomes" id="UP000029072"/>
    </source>
</evidence>
<gene>
    <name evidence="2" type="ORF">BCAL_0932</name>
</gene>
<accession>A0A087A7C3</accession>
<dbReference type="EMBL" id="JGYS01000007">
    <property type="protein sequence ID" value="KFI54673.1"/>
    <property type="molecule type" value="Genomic_DNA"/>
</dbReference>